<evidence type="ECO:0000256" key="1">
    <source>
        <dbReference type="SAM" id="Phobius"/>
    </source>
</evidence>
<dbReference type="EMBL" id="FNSH01000002">
    <property type="protein sequence ID" value="SEC29329.1"/>
    <property type="molecule type" value="Genomic_DNA"/>
</dbReference>
<organism evidence="2 3">
    <name type="scientific">Atopobium minutum</name>
    <dbReference type="NCBI Taxonomy" id="1381"/>
    <lineage>
        <taxon>Bacteria</taxon>
        <taxon>Bacillati</taxon>
        <taxon>Actinomycetota</taxon>
        <taxon>Coriobacteriia</taxon>
        <taxon>Coriobacteriales</taxon>
        <taxon>Atopobiaceae</taxon>
        <taxon>Atopobium</taxon>
    </lineage>
</organism>
<protein>
    <submittedName>
        <fullName evidence="2">Uncharacterized protein</fullName>
    </submittedName>
</protein>
<keyword evidence="1" id="KW-0472">Membrane</keyword>
<evidence type="ECO:0000313" key="2">
    <source>
        <dbReference type="EMBL" id="SEC29329.1"/>
    </source>
</evidence>
<gene>
    <name evidence="2" type="ORF">SAMN04489746_1608</name>
</gene>
<reference evidence="2 3" key="1">
    <citation type="submission" date="2016-10" db="EMBL/GenBank/DDBJ databases">
        <authorList>
            <person name="Varghese N."/>
            <person name="Submissions S."/>
        </authorList>
    </citation>
    <scope>NUCLEOTIDE SEQUENCE [LARGE SCALE GENOMIC DNA]</scope>
    <source>
        <strain evidence="2 3">DSM 20586</strain>
    </source>
</reference>
<dbReference type="AlphaFoldDB" id="A0AB38A8J0"/>
<name>A0AB38A8J0_9ACTN</name>
<evidence type="ECO:0000313" key="3">
    <source>
        <dbReference type="Proteomes" id="UP000183687"/>
    </source>
</evidence>
<feature type="transmembrane region" description="Helical" evidence="1">
    <location>
        <begin position="30"/>
        <end position="52"/>
    </location>
</feature>
<proteinExistence type="predicted"/>
<accession>A0AB38A8J0</accession>
<keyword evidence="1" id="KW-1133">Transmembrane helix</keyword>
<dbReference type="Proteomes" id="UP000183687">
    <property type="component" value="Unassembled WGS sequence"/>
</dbReference>
<comment type="caution">
    <text evidence="2">The sequence shown here is derived from an EMBL/GenBank/DDBJ whole genome shotgun (WGS) entry which is preliminary data.</text>
</comment>
<keyword evidence="1" id="KW-0812">Transmembrane</keyword>
<sequence>MEENVNTPTTTPTEEPLSPIKKYAATAKKALMGSIVALLLCSFGLAMAGSAVEKAQQDVVQAESISYKGYDDMSSQKAANAANLKVFMDGLANLAIISTGISAMA</sequence>
<dbReference type="RefSeq" id="WP_002563863.1">
    <property type="nucleotide sequence ID" value="NZ_CALJSN010000003.1"/>
</dbReference>